<reference evidence="2" key="1">
    <citation type="submission" date="2022-08" db="EMBL/GenBank/DDBJ databases">
        <authorList>
            <person name="Gutierrez-Valencia J."/>
        </authorList>
    </citation>
    <scope>NUCLEOTIDE SEQUENCE</scope>
</reference>
<feature type="region of interest" description="Disordered" evidence="1">
    <location>
        <begin position="1"/>
        <end position="42"/>
    </location>
</feature>
<name>A0AAV0NZD6_9ROSI</name>
<keyword evidence="3" id="KW-1185">Reference proteome</keyword>
<evidence type="ECO:0000313" key="3">
    <source>
        <dbReference type="Proteomes" id="UP001154282"/>
    </source>
</evidence>
<dbReference type="EMBL" id="CAMGYJ010000008">
    <property type="protein sequence ID" value="CAI0463787.1"/>
    <property type="molecule type" value="Genomic_DNA"/>
</dbReference>
<evidence type="ECO:0000256" key="1">
    <source>
        <dbReference type="SAM" id="MobiDB-lite"/>
    </source>
</evidence>
<organism evidence="2 3">
    <name type="scientific">Linum tenue</name>
    <dbReference type="NCBI Taxonomy" id="586396"/>
    <lineage>
        <taxon>Eukaryota</taxon>
        <taxon>Viridiplantae</taxon>
        <taxon>Streptophyta</taxon>
        <taxon>Embryophyta</taxon>
        <taxon>Tracheophyta</taxon>
        <taxon>Spermatophyta</taxon>
        <taxon>Magnoliopsida</taxon>
        <taxon>eudicotyledons</taxon>
        <taxon>Gunneridae</taxon>
        <taxon>Pentapetalae</taxon>
        <taxon>rosids</taxon>
        <taxon>fabids</taxon>
        <taxon>Malpighiales</taxon>
        <taxon>Linaceae</taxon>
        <taxon>Linum</taxon>
    </lineage>
</organism>
<sequence>MIVDKIPAPVKNNKDKGKAASSSPPSACSPGSAPARHEGRPNLRWTRDLHGAFVEAVTALGGPQSKNFIISSPIASC</sequence>
<protein>
    <submittedName>
        <fullName evidence="2">Uncharacterized protein</fullName>
    </submittedName>
</protein>
<accession>A0AAV0NZD6</accession>
<feature type="compositionally biased region" description="Low complexity" evidence="1">
    <location>
        <begin position="19"/>
        <end position="34"/>
    </location>
</feature>
<evidence type="ECO:0000313" key="2">
    <source>
        <dbReference type="EMBL" id="CAI0463787.1"/>
    </source>
</evidence>
<gene>
    <name evidence="2" type="ORF">LITE_LOCUS35893</name>
</gene>
<comment type="caution">
    <text evidence="2">The sequence shown here is derived from an EMBL/GenBank/DDBJ whole genome shotgun (WGS) entry which is preliminary data.</text>
</comment>
<dbReference type="AlphaFoldDB" id="A0AAV0NZD6"/>
<dbReference type="Proteomes" id="UP001154282">
    <property type="component" value="Unassembled WGS sequence"/>
</dbReference>
<dbReference type="Gene3D" id="1.10.10.60">
    <property type="entry name" value="Homeodomain-like"/>
    <property type="match status" value="1"/>
</dbReference>
<proteinExistence type="predicted"/>